<keyword evidence="1" id="KW-0472">Membrane</keyword>
<evidence type="ECO:0008006" key="4">
    <source>
        <dbReference type="Google" id="ProtNLM"/>
    </source>
</evidence>
<keyword evidence="1" id="KW-1133">Transmembrane helix</keyword>
<sequence>MSVPRAAAFHAAALGCGVLFGLGLGVSGVTDPQKVLAFLDIGAIGRGGWDPSLFFVIAAAVIVAMAAVRYGHLRRAPVLAPSYSLPQRSEINSELIVGAAIFGVGWGLVGLCPGPAIAALAYALPKALLFIAAMAAGHLLVRAARGSRIPCQEPAE</sequence>
<dbReference type="EMBL" id="JACHOO010000001">
    <property type="protein sequence ID" value="MBB5751123.1"/>
    <property type="molecule type" value="Genomic_DNA"/>
</dbReference>
<feature type="transmembrane region" description="Helical" evidence="1">
    <location>
        <begin position="91"/>
        <end position="111"/>
    </location>
</feature>
<reference evidence="2 3" key="1">
    <citation type="submission" date="2020-08" db="EMBL/GenBank/DDBJ databases">
        <title>Genomic Encyclopedia of Type Strains, Phase IV (KMG-IV): sequencing the most valuable type-strain genomes for metagenomic binning, comparative biology and taxonomic classification.</title>
        <authorList>
            <person name="Goeker M."/>
        </authorList>
    </citation>
    <scope>NUCLEOTIDE SEQUENCE [LARGE SCALE GENOMIC DNA]</scope>
    <source>
        <strain evidence="2 3">DSM 16268</strain>
    </source>
</reference>
<dbReference type="InterPro" id="IPR046513">
    <property type="entry name" value="DUF6691"/>
</dbReference>
<dbReference type="PROSITE" id="PS51257">
    <property type="entry name" value="PROKAR_LIPOPROTEIN"/>
    <property type="match status" value="1"/>
</dbReference>
<dbReference type="AlphaFoldDB" id="A0A7W9FKN1"/>
<proteinExistence type="predicted"/>
<feature type="transmembrane region" description="Helical" evidence="1">
    <location>
        <begin position="52"/>
        <end position="70"/>
    </location>
</feature>
<gene>
    <name evidence="2" type="ORF">GGQ63_000166</name>
</gene>
<evidence type="ECO:0000256" key="1">
    <source>
        <dbReference type="SAM" id="Phobius"/>
    </source>
</evidence>
<dbReference type="RefSeq" id="WP_183851706.1">
    <property type="nucleotide sequence ID" value="NZ_JACHOO010000001.1"/>
</dbReference>
<dbReference type="Proteomes" id="UP000523821">
    <property type="component" value="Unassembled WGS sequence"/>
</dbReference>
<organism evidence="2 3">
    <name type="scientific">Prosthecomicrobium pneumaticum</name>
    <dbReference type="NCBI Taxonomy" id="81895"/>
    <lineage>
        <taxon>Bacteria</taxon>
        <taxon>Pseudomonadati</taxon>
        <taxon>Pseudomonadota</taxon>
        <taxon>Alphaproteobacteria</taxon>
        <taxon>Hyphomicrobiales</taxon>
        <taxon>Kaistiaceae</taxon>
        <taxon>Prosthecomicrobium</taxon>
    </lineage>
</organism>
<dbReference type="Pfam" id="PF20398">
    <property type="entry name" value="DUF6691"/>
    <property type="match status" value="1"/>
</dbReference>
<keyword evidence="3" id="KW-1185">Reference proteome</keyword>
<evidence type="ECO:0000313" key="2">
    <source>
        <dbReference type="EMBL" id="MBB5751123.1"/>
    </source>
</evidence>
<keyword evidence="1" id="KW-0812">Transmembrane</keyword>
<protein>
    <recommendedName>
        <fullName evidence="4">YeeE/YedE family protein</fullName>
    </recommendedName>
</protein>
<accession>A0A7W9FKN1</accession>
<feature type="transmembrane region" description="Helical" evidence="1">
    <location>
        <begin position="117"/>
        <end position="141"/>
    </location>
</feature>
<name>A0A7W9FKN1_9HYPH</name>
<evidence type="ECO:0000313" key="3">
    <source>
        <dbReference type="Proteomes" id="UP000523821"/>
    </source>
</evidence>
<comment type="caution">
    <text evidence="2">The sequence shown here is derived from an EMBL/GenBank/DDBJ whole genome shotgun (WGS) entry which is preliminary data.</text>
</comment>